<dbReference type="EMBL" id="BART01021526">
    <property type="protein sequence ID" value="GAH01348.1"/>
    <property type="molecule type" value="Genomic_DNA"/>
</dbReference>
<keyword evidence="1" id="KW-1133">Transmembrane helix</keyword>
<reference evidence="2" key="1">
    <citation type="journal article" date="2014" name="Front. Microbiol.">
        <title>High frequency of phylogenetically diverse reductive dehalogenase-homologous genes in deep subseafloor sedimentary metagenomes.</title>
        <authorList>
            <person name="Kawai M."/>
            <person name="Futagami T."/>
            <person name="Toyoda A."/>
            <person name="Takaki Y."/>
            <person name="Nishi S."/>
            <person name="Hori S."/>
            <person name="Arai W."/>
            <person name="Tsubouchi T."/>
            <person name="Morono Y."/>
            <person name="Uchiyama I."/>
            <person name="Ito T."/>
            <person name="Fujiyama A."/>
            <person name="Inagaki F."/>
            <person name="Takami H."/>
        </authorList>
    </citation>
    <scope>NUCLEOTIDE SEQUENCE</scope>
    <source>
        <strain evidence="2">Expedition CK06-06</strain>
    </source>
</reference>
<organism evidence="2">
    <name type="scientific">marine sediment metagenome</name>
    <dbReference type="NCBI Taxonomy" id="412755"/>
    <lineage>
        <taxon>unclassified sequences</taxon>
        <taxon>metagenomes</taxon>
        <taxon>ecological metagenomes</taxon>
    </lineage>
</organism>
<feature type="transmembrane region" description="Helical" evidence="1">
    <location>
        <begin position="12"/>
        <end position="33"/>
    </location>
</feature>
<gene>
    <name evidence="2" type="ORF">S01H4_39688</name>
</gene>
<evidence type="ECO:0000313" key="2">
    <source>
        <dbReference type="EMBL" id="GAH01348.1"/>
    </source>
</evidence>
<keyword evidence="1" id="KW-0472">Membrane</keyword>
<comment type="caution">
    <text evidence="2">The sequence shown here is derived from an EMBL/GenBank/DDBJ whole genome shotgun (WGS) entry which is preliminary data.</text>
</comment>
<feature type="non-terminal residue" evidence="2">
    <location>
        <position position="113"/>
    </location>
</feature>
<keyword evidence="1" id="KW-0812">Transmembrane</keyword>
<sequence length="113" mass="13152">MKLRHFIRKSIIVIAISFVIILYFTFLINSYITPNNYDVSILLLLGFALIIFGIFYFFLKIDSQNKIIVKIKFLDEDSITTILMILMVIAIFIPPVSFSNLIIAWDNIPILNY</sequence>
<dbReference type="AlphaFoldDB" id="X1DY75"/>
<evidence type="ECO:0000256" key="1">
    <source>
        <dbReference type="SAM" id="Phobius"/>
    </source>
</evidence>
<protein>
    <submittedName>
        <fullName evidence="2">Uncharacterized protein</fullName>
    </submittedName>
</protein>
<name>X1DY75_9ZZZZ</name>
<feature type="transmembrane region" description="Helical" evidence="1">
    <location>
        <begin position="39"/>
        <end position="59"/>
    </location>
</feature>
<proteinExistence type="predicted"/>
<feature type="transmembrane region" description="Helical" evidence="1">
    <location>
        <begin position="80"/>
        <end position="105"/>
    </location>
</feature>
<accession>X1DY75</accession>